<accession>A0A7W9EF23</accession>
<gene>
    <name evidence="2" type="ORF">FHS49_001274</name>
</gene>
<evidence type="ECO:0000313" key="2">
    <source>
        <dbReference type="EMBL" id="MBB5685266.1"/>
    </source>
</evidence>
<evidence type="ECO:0000313" key="3">
    <source>
        <dbReference type="Proteomes" id="UP000549617"/>
    </source>
</evidence>
<organism evidence="2 3">
    <name type="scientific">Sphingobium boeckii</name>
    <dbReference type="NCBI Taxonomy" id="1082345"/>
    <lineage>
        <taxon>Bacteria</taxon>
        <taxon>Pseudomonadati</taxon>
        <taxon>Pseudomonadota</taxon>
        <taxon>Alphaproteobacteria</taxon>
        <taxon>Sphingomonadales</taxon>
        <taxon>Sphingomonadaceae</taxon>
        <taxon>Sphingobium</taxon>
    </lineage>
</organism>
<comment type="caution">
    <text evidence="2">The sequence shown here is derived from an EMBL/GenBank/DDBJ whole genome shotgun (WGS) entry which is preliminary data.</text>
</comment>
<dbReference type="AlphaFoldDB" id="A0A7W9EF23"/>
<keyword evidence="3" id="KW-1185">Reference proteome</keyword>
<protein>
    <submittedName>
        <fullName evidence="2">Uncharacterized protein</fullName>
    </submittedName>
</protein>
<sequence length="108" mass="11557">MAEELTLDDIAESIGPREDPVIEDCLTTIALSTAFDGCLVNDIKVHSSEVMILKPEQIHMPIALPALPPAFDRASHHYQISPLGSEPTVRTAPHIASDQGGGFSASPR</sequence>
<dbReference type="Proteomes" id="UP000549617">
    <property type="component" value="Unassembled WGS sequence"/>
</dbReference>
<dbReference type="RefSeq" id="WP_184016470.1">
    <property type="nucleotide sequence ID" value="NZ_JACIJC010000002.1"/>
</dbReference>
<feature type="compositionally biased region" description="Gly residues" evidence="1">
    <location>
        <begin position="99"/>
        <end position="108"/>
    </location>
</feature>
<evidence type="ECO:0000256" key="1">
    <source>
        <dbReference type="SAM" id="MobiDB-lite"/>
    </source>
</evidence>
<name>A0A7W9EF23_9SPHN</name>
<dbReference type="EMBL" id="JACIJC010000002">
    <property type="protein sequence ID" value="MBB5685266.1"/>
    <property type="molecule type" value="Genomic_DNA"/>
</dbReference>
<feature type="region of interest" description="Disordered" evidence="1">
    <location>
        <begin position="82"/>
        <end position="108"/>
    </location>
</feature>
<reference evidence="2 3" key="1">
    <citation type="submission" date="2020-08" db="EMBL/GenBank/DDBJ databases">
        <title>Genomic Encyclopedia of Type Strains, Phase IV (KMG-IV): sequencing the most valuable type-strain genomes for metagenomic binning, comparative biology and taxonomic classification.</title>
        <authorList>
            <person name="Goeker M."/>
        </authorList>
    </citation>
    <scope>NUCLEOTIDE SEQUENCE [LARGE SCALE GENOMIC DNA]</scope>
    <source>
        <strain evidence="2 3">DSM 25079</strain>
    </source>
</reference>
<proteinExistence type="predicted"/>